<dbReference type="Pfam" id="PF12697">
    <property type="entry name" value="Abhydrolase_6"/>
    <property type="match status" value="1"/>
</dbReference>
<dbReference type="InterPro" id="IPR050228">
    <property type="entry name" value="Carboxylesterase_BioH"/>
</dbReference>
<keyword evidence="2" id="KW-0378">Hydrolase</keyword>
<evidence type="ECO:0000313" key="3">
    <source>
        <dbReference type="Proteomes" id="UP000253941"/>
    </source>
</evidence>
<dbReference type="Proteomes" id="UP000253941">
    <property type="component" value="Unassembled WGS sequence"/>
</dbReference>
<evidence type="ECO:0000259" key="1">
    <source>
        <dbReference type="Pfam" id="PF12697"/>
    </source>
</evidence>
<proteinExistence type="predicted"/>
<protein>
    <submittedName>
        <fullName evidence="2">Alpha/beta hydrolase</fullName>
    </submittedName>
</protein>
<dbReference type="RefSeq" id="WP_114583405.1">
    <property type="nucleotide sequence ID" value="NZ_QPMH01000022.1"/>
</dbReference>
<dbReference type="Gene3D" id="3.40.50.1820">
    <property type="entry name" value="alpha/beta hydrolase"/>
    <property type="match status" value="1"/>
</dbReference>
<dbReference type="AlphaFoldDB" id="A0A369T5S4"/>
<keyword evidence="3" id="KW-1185">Reference proteome</keyword>
<dbReference type="PRINTS" id="PR00111">
    <property type="entry name" value="ABHYDROLASE"/>
</dbReference>
<dbReference type="InterPro" id="IPR000073">
    <property type="entry name" value="AB_hydrolase_1"/>
</dbReference>
<feature type="domain" description="AB hydrolase-1" evidence="1">
    <location>
        <begin position="38"/>
        <end position="280"/>
    </location>
</feature>
<dbReference type="PANTHER" id="PTHR43194:SF2">
    <property type="entry name" value="PEROXISOMAL MEMBRANE PROTEIN LPX1"/>
    <property type="match status" value="1"/>
</dbReference>
<evidence type="ECO:0000313" key="2">
    <source>
        <dbReference type="EMBL" id="RDD60628.1"/>
    </source>
</evidence>
<dbReference type="PANTHER" id="PTHR43194">
    <property type="entry name" value="HYDROLASE ALPHA/BETA FOLD FAMILY"/>
    <property type="match status" value="1"/>
</dbReference>
<dbReference type="EMBL" id="QPMH01000022">
    <property type="protein sequence ID" value="RDD60628.1"/>
    <property type="molecule type" value="Genomic_DNA"/>
</dbReference>
<comment type="caution">
    <text evidence="2">The sequence shown here is derived from an EMBL/GenBank/DDBJ whole genome shotgun (WGS) entry which is preliminary data.</text>
</comment>
<accession>A0A369T5S4</accession>
<reference evidence="2 3" key="1">
    <citation type="submission" date="2018-07" db="EMBL/GenBank/DDBJ databases">
        <title>Venubactetium sediminum gen. nov., sp. nov., isolated from a marine solar saltern.</title>
        <authorList>
            <person name="Wang S."/>
        </authorList>
    </citation>
    <scope>NUCLEOTIDE SEQUENCE [LARGE SCALE GENOMIC DNA]</scope>
    <source>
        <strain evidence="2 3">WD2A32</strain>
    </source>
</reference>
<name>A0A369T5S4_9PROT</name>
<organism evidence="2 3">
    <name type="scientific">Ferruginivarius sediminum</name>
    <dbReference type="NCBI Taxonomy" id="2661937"/>
    <lineage>
        <taxon>Bacteria</taxon>
        <taxon>Pseudomonadati</taxon>
        <taxon>Pseudomonadota</taxon>
        <taxon>Alphaproteobacteria</taxon>
        <taxon>Rhodospirillales</taxon>
        <taxon>Rhodospirillaceae</taxon>
        <taxon>Ferruginivarius</taxon>
    </lineage>
</organism>
<dbReference type="GO" id="GO:0016787">
    <property type="term" value="F:hydrolase activity"/>
    <property type="evidence" value="ECO:0007669"/>
    <property type="project" value="UniProtKB-KW"/>
</dbReference>
<gene>
    <name evidence="2" type="ORF">DRB17_16895</name>
</gene>
<dbReference type="InterPro" id="IPR029058">
    <property type="entry name" value="AB_hydrolase_fold"/>
</dbReference>
<sequence length="291" mass="31590">MLTAVAPRLGQVLGLSAHGFHRIALAEWGDSGNTEVAVCAHGLTRTGRDFDCLAEAMANEYLVLCPDVVGRGRSDWLPTADAYGYPQYNADMAAVVAYSRAARVDWIGTSMGGLIGMMLAAQPNTPIRRLVINDVGPFVPASALRRLSEYVGQDPHFADFAEGVAYMRKVHAPFGPLSEPQWAHLAEHALRTDPDGGYRLAYDPRIAAPFDEPDAIEDIDLWALWDAIRCPVLVLRGRDSDLLREDTAQEMADRGPGASVVEFEGVGHAPALMSHEQIAAVTGWLRRTEAA</sequence>
<dbReference type="SUPFAM" id="SSF53474">
    <property type="entry name" value="alpha/beta-Hydrolases"/>
    <property type="match status" value="1"/>
</dbReference>